<dbReference type="RefSeq" id="WP_376993618.1">
    <property type="nucleotide sequence ID" value="NZ_JBHSLC010000004.1"/>
</dbReference>
<accession>A0ABW0FZZ7</accession>
<evidence type="ECO:0000256" key="7">
    <source>
        <dbReference type="ARBA" id="ARBA00023136"/>
    </source>
</evidence>
<evidence type="ECO:0000256" key="6">
    <source>
        <dbReference type="ARBA" id="ARBA00022989"/>
    </source>
</evidence>
<evidence type="ECO:0000256" key="3">
    <source>
        <dbReference type="ARBA" id="ARBA00022448"/>
    </source>
</evidence>
<feature type="transmembrane region" description="Helical" evidence="8">
    <location>
        <begin position="64"/>
        <end position="84"/>
    </location>
</feature>
<dbReference type="PANTHER" id="PTHR36838">
    <property type="entry name" value="AUXIN EFFLUX CARRIER FAMILY PROTEIN"/>
    <property type="match status" value="1"/>
</dbReference>
<proteinExistence type="inferred from homology"/>
<dbReference type="InterPro" id="IPR004776">
    <property type="entry name" value="Mem_transp_PIN-like"/>
</dbReference>
<evidence type="ECO:0000256" key="4">
    <source>
        <dbReference type="ARBA" id="ARBA00022475"/>
    </source>
</evidence>
<keyword evidence="5 8" id="KW-0812">Transmembrane</keyword>
<protein>
    <submittedName>
        <fullName evidence="9">AEC family transporter</fullName>
    </submittedName>
</protein>
<sequence length="310" mass="31098">MLPIAGALAPIFLLILFGQGLRRRAVIPDSAWPSLDRLTYLLFFPCLIVDELTRTDLRALSMGWSMGGTMAAGIFAGAALALAVRRPIGLDGPAFTSVFQGAIRPNTYVGLAGASALYGSAGLTLTAVGIAVVVPLVNLLCVTAMVRYGRVADGTPQRSGVGAVVSGILRNPIIIAVAIGAALNLSGIGRIPVVGDVVGILARAALPMGLLSVGAGLDLAAARGAGLGVALSSVLKLLLVPAATALAGLWLGVDGLPLTIAVLFNALPCSASSYVLARQMGGDHALVAGIITVQTLASAATLPLVVALAG</sequence>
<comment type="similarity">
    <text evidence="2">Belongs to the auxin efflux carrier (TC 2.A.69) family.</text>
</comment>
<comment type="subcellular location">
    <subcellularLocation>
        <location evidence="1">Cell membrane</location>
        <topology evidence="1">Multi-pass membrane protein</topology>
    </subcellularLocation>
</comment>
<keyword evidence="7 8" id="KW-0472">Membrane</keyword>
<evidence type="ECO:0000256" key="8">
    <source>
        <dbReference type="SAM" id="Phobius"/>
    </source>
</evidence>
<feature type="transmembrane region" description="Helical" evidence="8">
    <location>
        <begin position="234"/>
        <end position="252"/>
    </location>
</feature>
<evidence type="ECO:0000313" key="10">
    <source>
        <dbReference type="Proteomes" id="UP001596166"/>
    </source>
</evidence>
<keyword evidence="10" id="KW-1185">Reference proteome</keyword>
<comment type="caution">
    <text evidence="9">The sequence shown here is derived from an EMBL/GenBank/DDBJ whole genome shotgun (WGS) entry which is preliminary data.</text>
</comment>
<feature type="transmembrane region" description="Helical" evidence="8">
    <location>
        <begin position="200"/>
        <end position="222"/>
    </location>
</feature>
<feature type="transmembrane region" description="Helical" evidence="8">
    <location>
        <begin position="284"/>
        <end position="309"/>
    </location>
</feature>
<evidence type="ECO:0000256" key="5">
    <source>
        <dbReference type="ARBA" id="ARBA00022692"/>
    </source>
</evidence>
<evidence type="ECO:0000256" key="1">
    <source>
        <dbReference type="ARBA" id="ARBA00004651"/>
    </source>
</evidence>
<dbReference type="Pfam" id="PF03547">
    <property type="entry name" value="Mem_trans"/>
    <property type="match status" value="1"/>
</dbReference>
<dbReference type="PANTHER" id="PTHR36838:SF4">
    <property type="entry name" value="AUXIN EFFLUX CARRIER FAMILY PROTEIN"/>
    <property type="match status" value="1"/>
</dbReference>
<evidence type="ECO:0000313" key="9">
    <source>
        <dbReference type="EMBL" id="MFC5353821.1"/>
    </source>
</evidence>
<name>A0ABW0FZZ7_9PROT</name>
<dbReference type="InterPro" id="IPR038770">
    <property type="entry name" value="Na+/solute_symporter_sf"/>
</dbReference>
<gene>
    <name evidence="9" type="ORF">ACFPMG_02280</name>
</gene>
<organism evidence="9 10">
    <name type="scientific">Azospirillum himalayense</name>
    <dbReference type="NCBI Taxonomy" id="654847"/>
    <lineage>
        <taxon>Bacteria</taxon>
        <taxon>Pseudomonadati</taxon>
        <taxon>Pseudomonadota</taxon>
        <taxon>Alphaproteobacteria</taxon>
        <taxon>Rhodospirillales</taxon>
        <taxon>Azospirillaceae</taxon>
        <taxon>Azospirillum</taxon>
    </lineage>
</organism>
<keyword evidence="4" id="KW-1003">Cell membrane</keyword>
<reference evidence="10" key="1">
    <citation type="journal article" date="2019" name="Int. J. Syst. Evol. Microbiol.">
        <title>The Global Catalogue of Microorganisms (GCM) 10K type strain sequencing project: providing services to taxonomists for standard genome sequencing and annotation.</title>
        <authorList>
            <consortium name="The Broad Institute Genomics Platform"/>
            <consortium name="The Broad Institute Genome Sequencing Center for Infectious Disease"/>
            <person name="Wu L."/>
            <person name="Ma J."/>
        </authorList>
    </citation>
    <scope>NUCLEOTIDE SEQUENCE [LARGE SCALE GENOMIC DNA]</scope>
    <source>
        <strain evidence="10">CCUG 58760</strain>
    </source>
</reference>
<evidence type="ECO:0000256" key="2">
    <source>
        <dbReference type="ARBA" id="ARBA00010145"/>
    </source>
</evidence>
<keyword evidence="6 8" id="KW-1133">Transmembrane helix</keyword>
<feature type="transmembrane region" description="Helical" evidence="8">
    <location>
        <begin position="123"/>
        <end position="146"/>
    </location>
</feature>
<feature type="transmembrane region" description="Helical" evidence="8">
    <location>
        <begin position="167"/>
        <end position="188"/>
    </location>
</feature>
<keyword evidence="3" id="KW-0813">Transport</keyword>
<dbReference type="Gene3D" id="1.20.1530.20">
    <property type="match status" value="1"/>
</dbReference>
<dbReference type="Proteomes" id="UP001596166">
    <property type="component" value="Unassembled WGS sequence"/>
</dbReference>
<dbReference type="EMBL" id="JBHSLC010000004">
    <property type="protein sequence ID" value="MFC5353821.1"/>
    <property type="molecule type" value="Genomic_DNA"/>
</dbReference>
<feature type="transmembrane region" description="Helical" evidence="8">
    <location>
        <begin position="258"/>
        <end position="277"/>
    </location>
</feature>